<dbReference type="Proteomes" id="UP001147746">
    <property type="component" value="Unassembled WGS sequence"/>
</dbReference>
<evidence type="ECO:0000256" key="1">
    <source>
        <dbReference type="SAM" id="MobiDB-lite"/>
    </source>
</evidence>
<gene>
    <name evidence="2" type="ORF">N7476_000562</name>
</gene>
<feature type="region of interest" description="Disordered" evidence="1">
    <location>
        <begin position="1"/>
        <end position="72"/>
    </location>
</feature>
<evidence type="ECO:0000313" key="3">
    <source>
        <dbReference type="Proteomes" id="UP001147746"/>
    </source>
</evidence>
<organism evidence="2 3">
    <name type="scientific">Penicillium atrosanguineum</name>
    <dbReference type="NCBI Taxonomy" id="1132637"/>
    <lineage>
        <taxon>Eukaryota</taxon>
        <taxon>Fungi</taxon>
        <taxon>Dikarya</taxon>
        <taxon>Ascomycota</taxon>
        <taxon>Pezizomycotina</taxon>
        <taxon>Eurotiomycetes</taxon>
        <taxon>Eurotiomycetidae</taxon>
        <taxon>Eurotiales</taxon>
        <taxon>Aspergillaceae</taxon>
        <taxon>Penicillium</taxon>
    </lineage>
</organism>
<reference evidence="2" key="1">
    <citation type="submission" date="2022-12" db="EMBL/GenBank/DDBJ databases">
        <authorList>
            <person name="Petersen C."/>
        </authorList>
    </citation>
    <scope>NUCLEOTIDE SEQUENCE</scope>
    <source>
        <strain evidence="2">IBT 21472</strain>
    </source>
</reference>
<dbReference type="AlphaFoldDB" id="A0A9W9QBR5"/>
<dbReference type="OrthoDB" id="4167490at2759"/>
<sequence length="524" mass="59363">MARQGNHIPVTRTGSLPPRISKSARSTSRPKRPPGRPFKLPRSTSASTSSSRSGRSGRPSASPSVAPTPPRRTLSMLEALPRELIEQIFLYSLNLNLPRASPALAAALSREHIYKLLIILACWDDPPDASSSYKGIGPILAPLDYIPLGIPQRAKLQEDVFRCRFCTLDRVRDQIPTMMLLTIRRQWINNDIVMEPDQQEALEQFMERKDNKVATFQGKGPPVQIVPQIRANPELLRRAQQPGLHEYELCVNPMTLIEYRSKTLGTTVTWPALNLKIFPPNLLRGGPKGFSAADVEFLEMLRITSGNTLPPFNELGPCTFTTVDRRALHTGVNKAIVTQNFVALETLLKIDELFCRFHGHRTEESVFYTIPSEHYLTVIRLRCDPIQNVRLFQTLLRASAESMPIKSTELTQWMFNLVSMAEQDPAQYGQISKFVHWLMDFYIEIENHIEWARQHPSGALFYQGLLDPNEEKGRKYIDAVYGPGAKPPKRYIDETSFDAKHWWLKQAGSEVPPHFVRSPPQTGP</sequence>
<proteinExistence type="predicted"/>
<protein>
    <submittedName>
        <fullName evidence="2">Uncharacterized protein</fullName>
    </submittedName>
</protein>
<name>A0A9W9QBR5_9EURO</name>
<feature type="compositionally biased region" description="Low complexity" evidence="1">
    <location>
        <begin position="42"/>
        <end position="65"/>
    </location>
</feature>
<keyword evidence="3" id="KW-1185">Reference proteome</keyword>
<accession>A0A9W9QBR5</accession>
<dbReference type="EMBL" id="JAPZBO010000001">
    <property type="protein sequence ID" value="KAJ5330779.1"/>
    <property type="molecule type" value="Genomic_DNA"/>
</dbReference>
<comment type="caution">
    <text evidence="2">The sequence shown here is derived from an EMBL/GenBank/DDBJ whole genome shotgun (WGS) entry which is preliminary data.</text>
</comment>
<reference evidence="2" key="2">
    <citation type="journal article" date="2023" name="IMA Fungus">
        <title>Comparative genomic study of the Penicillium genus elucidates a diverse pangenome and 15 lateral gene transfer events.</title>
        <authorList>
            <person name="Petersen C."/>
            <person name="Sorensen T."/>
            <person name="Nielsen M.R."/>
            <person name="Sondergaard T.E."/>
            <person name="Sorensen J.L."/>
            <person name="Fitzpatrick D.A."/>
            <person name="Frisvad J.C."/>
            <person name="Nielsen K.L."/>
        </authorList>
    </citation>
    <scope>NUCLEOTIDE SEQUENCE</scope>
    <source>
        <strain evidence="2">IBT 21472</strain>
    </source>
</reference>
<evidence type="ECO:0000313" key="2">
    <source>
        <dbReference type="EMBL" id="KAJ5330779.1"/>
    </source>
</evidence>